<name>A0ABT4TUE7_9ACTN</name>
<evidence type="ECO:0000313" key="2">
    <source>
        <dbReference type="EMBL" id="MDA2808328.1"/>
    </source>
</evidence>
<organism evidence="2 3">
    <name type="scientific">Nocardiopsis suaedae</name>
    <dbReference type="NCBI Taxonomy" id="3018444"/>
    <lineage>
        <taxon>Bacteria</taxon>
        <taxon>Bacillati</taxon>
        <taxon>Actinomycetota</taxon>
        <taxon>Actinomycetes</taxon>
        <taxon>Streptosporangiales</taxon>
        <taxon>Nocardiopsidaceae</taxon>
        <taxon>Nocardiopsis</taxon>
    </lineage>
</organism>
<dbReference type="PANTHER" id="PTHR43433:SF5">
    <property type="entry name" value="AB HYDROLASE-1 DOMAIN-CONTAINING PROTEIN"/>
    <property type="match status" value="1"/>
</dbReference>
<dbReference type="RefSeq" id="WP_270680924.1">
    <property type="nucleotide sequence ID" value="NZ_JAQFWP010000079.1"/>
</dbReference>
<dbReference type="Gene3D" id="3.40.50.1820">
    <property type="entry name" value="alpha/beta hydrolase"/>
    <property type="match status" value="1"/>
</dbReference>
<gene>
    <name evidence="2" type="ORF">O4U47_27720</name>
</gene>
<proteinExistence type="predicted"/>
<dbReference type="InterPro" id="IPR029058">
    <property type="entry name" value="AB_hydrolase_fold"/>
</dbReference>
<sequence length="406" mass="42911">MDTETRLAERLRRMPGVRTVPRPVLPGRGTEFDLAYVRDGRPGGTPLLAVPGGPGMASVLPYRSVRRSAARLGFDAVMAEHRGVGLSRRDRGGADLPPAALTLAAAADDLAAVLDDCGIGRAVVWGASYGGVLAQVFAGRHPGRVAGLVLDSTSGSTRADHAEVREYVRGLLWRGEAPEAAGAAERLRDLVEQGAVPADECQDVVPVVYEFGGPAMVERLLEAVARGRTGTWRRVRRLAGKEAGERSPCVLEFDLVSEIWRRELHDLEPDGRPLDPAAAFAQVTAGREPDFAGLPVDAEAVQRGLSVPVAVLSGAYDLRAVPPGAEAMAGRIPDAALVRFPRSGHGFLDRFPFAGLVAAGAVAAGRHKRLPGLAERLEAGRRVTSATAMRGYLAASLAMDGVPFPR</sequence>
<dbReference type="InterPro" id="IPR050471">
    <property type="entry name" value="AB_hydrolase"/>
</dbReference>
<dbReference type="SUPFAM" id="SSF53474">
    <property type="entry name" value="alpha/beta-Hydrolases"/>
    <property type="match status" value="1"/>
</dbReference>
<dbReference type="PANTHER" id="PTHR43433">
    <property type="entry name" value="HYDROLASE, ALPHA/BETA FOLD FAMILY PROTEIN"/>
    <property type="match status" value="1"/>
</dbReference>
<evidence type="ECO:0000259" key="1">
    <source>
        <dbReference type="Pfam" id="PF00561"/>
    </source>
</evidence>
<dbReference type="InterPro" id="IPR000073">
    <property type="entry name" value="AB_hydrolase_1"/>
</dbReference>
<dbReference type="GO" id="GO:0016787">
    <property type="term" value="F:hydrolase activity"/>
    <property type="evidence" value="ECO:0007669"/>
    <property type="project" value="UniProtKB-KW"/>
</dbReference>
<dbReference type="Proteomes" id="UP001165685">
    <property type="component" value="Unassembled WGS sequence"/>
</dbReference>
<keyword evidence="3" id="KW-1185">Reference proteome</keyword>
<feature type="domain" description="AB hydrolase-1" evidence="1">
    <location>
        <begin position="46"/>
        <end position="158"/>
    </location>
</feature>
<comment type="caution">
    <text evidence="2">The sequence shown here is derived from an EMBL/GenBank/DDBJ whole genome shotgun (WGS) entry which is preliminary data.</text>
</comment>
<protein>
    <submittedName>
        <fullName evidence="2">Alpha/beta hydrolase</fullName>
    </submittedName>
</protein>
<evidence type="ECO:0000313" key="3">
    <source>
        <dbReference type="Proteomes" id="UP001165685"/>
    </source>
</evidence>
<reference evidence="2" key="1">
    <citation type="submission" date="2023-01" db="EMBL/GenBank/DDBJ databases">
        <title>Draft genome sequence of Nocardiopsis sp. LSu2-4 isolated from halophytes.</title>
        <authorList>
            <person name="Duangmal K."/>
            <person name="Chantavorakit T."/>
        </authorList>
    </citation>
    <scope>NUCLEOTIDE SEQUENCE</scope>
    <source>
        <strain evidence="2">LSu2-4</strain>
    </source>
</reference>
<keyword evidence="2" id="KW-0378">Hydrolase</keyword>
<dbReference type="EMBL" id="JAQFWP010000079">
    <property type="protein sequence ID" value="MDA2808328.1"/>
    <property type="molecule type" value="Genomic_DNA"/>
</dbReference>
<accession>A0ABT4TUE7</accession>
<dbReference type="Pfam" id="PF00561">
    <property type="entry name" value="Abhydrolase_1"/>
    <property type="match status" value="1"/>
</dbReference>